<organism evidence="3 4">
    <name type="scientific">Pleurotus eryngii</name>
    <name type="common">Boletus of the steppes</name>
    <dbReference type="NCBI Taxonomy" id="5323"/>
    <lineage>
        <taxon>Eukaryota</taxon>
        <taxon>Fungi</taxon>
        <taxon>Dikarya</taxon>
        <taxon>Basidiomycota</taxon>
        <taxon>Agaricomycotina</taxon>
        <taxon>Agaricomycetes</taxon>
        <taxon>Agaricomycetidae</taxon>
        <taxon>Agaricales</taxon>
        <taxon>Pleurotineae</taxon>
        <taxon>Pleurotaceae</taxon>
        <taxon>Pleurotus</taxon>
    </lineage>
</organism>
<comment type="caution">
    <text evidence="3">The sequence shown here is derived from an EMBL/GenBank/DDBJ whole genome shotgun (WGS) entry which is preliminary data.</text>
</comment>
<dbReference type="AlphaFoldDB" id="A0A9P5ZW45"/>
<gene>
    <name evidence="3" type="ORF">BDN71DRAFT_1431661</name>
</gene>
<proteinExistence type="predicted"/>
<feature type="compositionally biased region" description="Basic and acidic residues" evidence="2">
    <location>
        <begin position="116"/>
        <end position="133"/>
    </location>
</feature>
<keyword evidence="4" id="KW-1185">Reference proteome</keyword>
<keyword evidence="1" id="KW-0175">Coiled coil</keyword>
<evidence type="ECO:0000256" key="1">
    <source>
        <dbReference type="SAM" id="Coils"/>
    </source>
</evidence>
<feature type="coiled-coil region" evidence="1">
    <location>
        <begin position="30"/>
        <end position="57"/>
    </location>
</feature>
<evidence type="ECO:0000313" key="3">
    <source>
        <dbReference type="EMBL" id="KAF9494582.1"/>
    </source>
</evidence>
<evidence type="ECO:0000256" key="2">
    <source>
        <dbReference type="SAM" id="MobiDB-lite"/>
    </source>
</evidence>
<reference evidence="3" key="1">
    <citation type="submission" date="2020-11" db="EMBL/GenBank/DDBJ databases">
        <authorList>
            <consortium name="DOE Joint Genome Institute"/>
            <person name="Ahrendt S."/>
            <person name="Riley R."/>
            <person name="Andreopoulos W."/>
            <person name="Labutti K."/>
            <person name="Pangilinan J."/>
            <person name="Ruiz-Duenas F.J."/>
            <person name="Barrasa J.M."/>
            <person name="Sanchez-Garcia M."/>
            <person name="Camarero S."/>
            <person name="Miyauchi S."/>
            <person name="Serrano A."/>
            <person name="Linde D."/>
            <person name="Babiker R."/>
            <person name="Drula E."/>
            <person name="Ayuso-Fernandez I."/>
            <person name="Pacheco R."/>
            <person name="Padilla G."/>
            <person name="Ferreira P."/>
            <person name="Barriuso J."/>
            <person name="Kellner H."/>
            <person name="Castanera R."/>
            <person name="Alfaro M."/>
            <person name="Ramirez L."/>
            <person name="Pisabarro A.G."/>
            <person name="Kuo A."/>
            <person name="Tritt A."/>
            <person name="Lipzen A."/>
            <person name="He G."/>
            <person name="Yan M."/>
            <person name="Ng V."/>
            <person name="Cullen D."/>
            <person name="Martin F."/>
            <person name="Rosso M.-N."/>
            <person name="Henrissat B."/>
            <person name="Hibbett D."/>
            <person name="Martinez A.T."/>
            <person name="Grigoriev I.V."/>
        </authorList>
    </citation>
    <scope>NUCLEOTIDE SEQUENCE</scope>
    <source>
        <strain evidence="3">ATCC 90797</strain>
    </source>
</reference>
<feature type="region of interest" description="Disordered" evidence="2">
    <location>
        <begin position="69"/>
        <end position="139"/>
    </location>
</feature>
<dbReference type="EMBL" id="MU154571">
    <property type="protein sequence ID" value="KAF9494582.1"/>
    <property type="molecule type" value="Genomic_DNA"/>
</dbReference>
<dbReference type="Proteomes" id="UP000807025">
    <property type="component" value="Unassembled WGS sequence"/>
</dbReference>
<sequence length="449" mass="52089">MLLYMSLRDKMRYMTEMACKIVVNAKELCKENLGDDADEIEEDLEFLEKVVEQVHSTYEISDKVESIVESSIEDDNNPGPRKRPQNDDRSKKNIIGHLANGKNGDKHVRKWKGKQTQKDKGGGTCKKANDKASDGGGEELDTLVDSETQVEQESEVKVDKLLCQVKIVDNKVLMVTSLWKSINRDTLRDHRLEENDTYWQLITGYGTLMVEEFKAHFGDFAGSPTSFQEQVDHDKRIDKCPIDGRIESRDKLIYKTNGTHRVQNLIHNILSMMVQIKQAINWKEKELEWKTAYTNQRFNDECRAKIADMKALKSPADYQEWLEVEHKRFKNLQGKAITACNWAMRLYAKVRVKPIWSLYKVYSKSNRSDTFAKFLNYMDDHPIMREAIGNEAAKYDGNIEEIDGKTFIDHHAGNERENNRMVLGIVRFITKDEDIVGHVKEFIKKKVKW</sequence>
<name>A0A9P5ZW45_PLEER</name>
<evidence type="ECO:0000313" key="4">
    <source>
        <dbReference type="Proteomes" id="UP000807025"/>
    </source>
</evidence>
<protein>
    <submittedName>
        <fullName evidence="3">Uncharacterized protein</fullName>
    </submittedName>
</protein>
<accession>A0A9P5ZW45</accession>
<dbReference type="OrthoDB" id="3013481at2759"/>